<feature type="compositionally biased region" description="Basic and acidic residues" evidence="5">
    <location>
        <begin position="160"/>
        <end position="173"/>
    </location>
</feature>
<evidence type="ECO:0000313" key="7">
    <source>
        <dbReference type="EMBL" id="MBB2190748.1"/>
    </source>
</evidence>
<dbReference type="Pfam" id="PF13442">
    <property type="entry name" value="Cytochrome_CBB3"/>
    <property type="match status" value="1"/>
</dbReference>
<evidence type="ECO:0000313" key="8">
    <source>
        <dbReference type="Proteomes" id="UP000555756"/>
    </source>
</evidence>
<dbReference type="Proteomes" id="UP000555756">
    <property type="component" value="Unassembled WGS sequence"/>
</dbReference>
<protein>
    <submittedName>
        <fullName evidence="7">Cytochrome c</fullName>
    </submittedName>
</protein>
<dbReference type="Gene3D" id="1.10.760.10">
    <property type="entry name" value="Cytochrome c-like domain"/>
    <property type="match status" value="1"/>
</dbReference>
<dbReference type="InterPro" id="IPR009056">
    <property type="entry name" value="Cyt_c-like_dom"/>
</dbReference>
<evidence type="ECO:0000256" key="4">
    <source>
        <dbReference type="PROSITE-ProRule" id="PRU00433"/>
    </source>
</evidence>
<sequence>MRCTEISFIFGIRNAVIQRRPRPAVFRIALLLALSLAACSRHGGPGLARYRPNCGICHHGGEGMKGEIPPLIGRIDQIARTPEGRHYLADVLLNGLNGPLMANGDRYNFSMPSFRRLSDGDIAAILTYLSAAGDRSDPPVFRAADIAAQRAPALSPSAVADERRALDARHPLP</sequence>
<evidence type="ECO:0000256" key="1">
    <source>
        <dbReference type="ARBA" id="ARBA00022617"/>
    </source>
</evidence>
<dbReference type="InterPro" id="IPR036909">
    <property type="entry name" value="Cyt_c-like_dom_sf"/>
</dbReference>
<dbReference type="PROSITE" id="PS51007">
    <property type="entry name" value="CYTC"/>
    <property type="match status" value="1"/>
</dbReference>
<proteinExistence type="predicted"/>
<dbReference type="EMBL" id="JABEQF010000008">
    <property type="protein sequence ID" value="MBB2190748.1"/>
    <property type="molecule type" value="Genomic_DNA"/>
</dbReference>
<keyword evidence="8" id="KW-1185">Reference proteome</keyword>
<evidence type="ECO:0000256" key="2">
    <source>
        <dbReference type="ARBA" id="ARBA00022723"/>
    </source>
</evidence>
<keyword evidence="2 4" id="KW-0479">Metal-binding</keyword>
<keyword evidence="3 4" id="KW-0408">Iron</keyword>
<dbReference type="SUPFAM" id="SSF46626">
    <property type="entry name" value="Cytochrome c"/>
    <property type="match status" value="1"/>
</dbReference>
<feature type="domain" description="Cytochrome c" evidence="6">
    <location>
        <begin position="41"/>
        <end position="133"/>
    </location>
</feature>
<organism evidence="7 8">
    <name type="scientific">Gluconacetobacter azotocaptans</name>
    <dbReference type="NCBI Taxonomy" id="142834"/>
    <lineage>
        <taxon>Bacteria</taxon>
        <taxon>Pseudomonadati</taxon>
        <taxon>Pseudomonadota</taxon>
        <taxon>Alphaproteobacteria</taxon>
        <taxon>Acetobacterales</taxon>
        <taxon>Acetobacteraceae</taxon>
        <taxon>Gluconacetobacter</taxon>
    </lineage>
</organism>
<keyword evidence="1 4" id="KW-0349">Heme</keyword>
<comment type="caution">
    <text evidence="7">The sequence shown here is derived from an EMBL/GenBank/DDBJ whole genome shotgun (WGS) entry which is preliminary data.</text>
</comment>
<name>A0A7W4JTT4_9PROT</name>
<dbReference type="GO" id="GO:0009055">
    <property type="term" value="F:electron transfer activity"/>
    <property type="evidence" value="ECO:0007669"/>
    <property type="project" value="InterPro"/>
</dbReference>
<feature type="region of interest" description="Disordered" evidence="5">
    <location>
        <begin position="152"/>
        <end position="173"/>
    </location>
</feature>
<gene>
    <name evidence="7" type="ORF">HLH34_12380</name>
</gene>
<dbReference type="GO" id="GO:0046872">
    <property type="term" value="F:metal ion binding"/>
    <property type="evidence" value="ECO:0007669"/>
    <property type="project" value="UniProtKB-KW"/>
</dbReference>
<dbReference type="GO" id="GO:0020037">
    <property type="term" value="F:heme binding"/>
    <property type="evidence" value="ECO:0007669"/>
    <property type="project" value="InterPro"/>
</dbReference>
<evidence type="ECO:0000256" key="3">
    <source>
        <dbReference type="ARBA" id="ARBA00023004"/>
    </source>
</evidence>
<dbReference type="AlphaFoldDB" id="A0A7W4JTT4"/>
<accession>A0A7W4JTT4</accession>
<evidence type="ECO:0000256" key="5">
    <source>
        <dbReference type="SAM" id="MobiDB-lite"/>
    </source>
</evidence>
<evidence type="ECO:0000259" key="6">
    <source>
        <dbReference type="PROSITE" id="PS51007"/>
    </source>
</evidence>
<reference evidence="7 8" key="1">
    <citation type="submission" date="2020-04" db="EMBL/GenBank/DDBJ databases">
        <title>Description of novel Gluconacetobacter.</title>
        <authorList>
            <person name="Sombolestani A."/>
        </authorList>
    </citation>
    <scope>NUCLEOTIDE SEQUENCE [LARGE SCALE GENOMIC DNA]</scope>
    <source>
        <strain evidence="7 8">LMG 21311</strain>
    </source>
</reference>